<keyword evidence="1" id="KW-0732">Signal</keyword>
<organism evidence="3 4">
    <name type="scientific">Sphingomonas oligophenolica</name>
    <dbReference type="NCBI Taxonomy" id="301154"/>
    <lineage>
        <taxon>Bacteria</taxon>
        <taxon>Pseudomonadati</taxon>
        <taxon>Pseudomonadota</taxon>
        <taxon>Alphaproteobacteria</taxon>
        <taxon>Sphingomonadales</taxon>
        <taxon>Sphingomonadaceae</taxon>
        <taxon>Sphingomonas</taxon>
    </lineage>
</organism>
<dbReference type="InterPro" id="IPR011059">
    <property type="entry name" value="Metal-dep_hydrolase_composite"/>
</dbReference>
<dbReference type="Pfam" id="PF01979">
    <property type="entry name" value="Amidohydro_1"/>
    <property type="match status" value="1"/>
</dbReference>
<dbReference type="PANTHER" id="PTHR43135">
    <property type="entry name" value="ALPHA-D-RIBOSE 1-METHYLPHOSPHONATE 5-TRIPHOSPHATE DIPHOSPHATASE"/>
    <property type="match status" value="1"/>
</dbReference>
<dbReference type="Proteomes" id="UP001419910">
    <property type="component" value="Unassembled WGS sequence"/>
</dbReference>
<evidence type="ECO:0000256" key="1">
    <source>
        <dbReference type="SAM" id="SignalP"/>
    </source>
</evidence>
<dbReference type="InterPro" id="IPR051781">
    <property type="entry name" value="Metallo-dep_Hydrolase"/>
</dbReference>
<evidence type="ECO:0000259" key="2">
    <source>
        <dbReference type="Pfam" id="PF01979"/>
    </source>
</evidence>
<evidence type="ECO:0000313" key="4">
    <source>
        <dbReference type="Proteomes" id="UP001419910"/>
    </source>
</evidence>
<keyword evidence="4" id="KW-1185">Reference proteome</keyword>
<dbReference type="Gene3D" id="3.20.20.140">
    <property type="entry name" value="Metal-dependent hydrolases"/>
    <property type="match status" value="1"/>
</dbReference>
<protein>
    <submittedName>
        <fullName evidence="3">Amidohydrolase family protein</fullName>
    </submittedName>
</protein>
<dbReference type="EMBL" id="JBDIME010000001">
    <property type="protein sequence ID" value="MEN2788025.1"/>
    <property type="molecule type" value="Genomic_DNA"/>
</dbReference>
<evidence type="ECO:0000313" key="3">
    <source>
        <dbReference type="EMBL" id="MEN2788025.1"/>
    </source>
</evidence>
<feature type="domain" description="Amidohydrolase-related" evidence="2">
    <location>
        <begin position="283"/>
        <end position="401"/>
    </location>
</feature>
<dbReference type="PANTHER" id="PTHR43135:SF3">
    <property type="entry name" value="ALPHA-D-RIBOSE 1-METHYLPHOSPHONATE 5-TRIPHOSPHATE DIPHOSPHATASE"/>
    <property type="match status" value="1"/>
</dbReference>
<reference evidence="3 4" key="1">
    <citation type="submission" date="2024-05" db="EMBL/GenBank/DDBJ databases">
        <authorList>
            <person name="Liu Q."/>
            <person name="Xin Y.-H."/>
        </authorList>
    </citation>
    <scope>NUCLEOTIDE SEQUENCE [LARGE SCALE GENOMIC DNA]</scope>
    <source>
        <strain evidence="3 4">CGMCC 1.10181</strain>
    </source>
</reference>
<accession>A0ABU9XWV2</accession>
<feature type="signal peptide" evidence="1">
    <location>
        <begin position="1"/>
        <end position="24"/>
    </location>
</feature>
<feature type="chain" id="PRO_5047339363" evidence="1">
    <location>
        <begin position="25"/>
        <end position="426"/>
    </location>
</feature>
<dbReference type="SUPFAM" id="SSF51338">
    <property type="entry name" value="Composite domain of metallo-dependent hydrolases"/>
    <property type="match status" value="1"/>
</dbReference>
<dbReference type="RefSeq" id="WP_343887598.1">
    <property type="nucleotide sequence ID" value="NZ_BAAAEH010000005.1"/>
</dbReference>
<sequence>MIRKLVCGWPLVVAGLMTCPPAHAQTFAIVNAHILSPGPVGEVAHGTIVVRDGVIIAAGANVAAPPSTRVIDAKGARVTPGFVAVNTALGLMEVSSVDGTMDGRSRSPQISAAFDVRYGLNPESTLLPVARLGGVTRAVVMPDFDDSDKQRELPFAGQAAMITLDGGSNILFKPSIGMVIELGEDGGARAGGSRAAEFVQLRTIFDNVRLYRTRKQAYDNAALRELGLSRADLEALIPVVEGRMPLIATVHRAADIRQTLQLARDYHLKLILNGAEEGWRVAREIAGQKVPVLLNPTANIPRSFDLLGATLRNAALLNAAGVDIAISGNDSGHAVRDMRYNAGLAVSHGLPYDAAIRAITLGPSCIFGTDDHIGSIAPGKEADLVIWDGDPLEPLTQPVAIFVDGKEVPLTSRALELRDRYLGASH</sequence>
<proteinExistence type="predicted"/>
<dbReference type="InterPro" id="IPR032466">
    <property type="entry name" value="Metal_Hydrolase"/>
</dbReference>
<comment type="caution">
    <text evidence="3">The sequence shown here is derived from an EMBL/GenBank/DDBJ whole genome shotgun (WGS) entry which is preliminary data.</text>
</comment>
<name>A0ABU9XWV2_9SPHN</name>
<dbReference type="Gene3D" id="2.30.40.10">
    <property type="entry name" value="Urease, subunit C, domain 1"/>
    <property type="match status" value="1"/>
</dbReference>
<dbReference type="SUPFAM" id="SSF51556">
    <property type="entry name" value="Metallo-dependent hydrolases"/>
    <property type="match status" value="1"/>
</dbReference>
<dbReference type="InterPro" id="IPR006680">
    <property type="entry name" value="Amidohydro-rel"/>
</dbReference>
<gene>
    <name evidence="3" type="ORF">ABC974_00145</name>
</gene>